<evidence type="ECO:0000259" key="1">
    <source>
        <dbReference type="Pfam" id="PF13456"/>
    </source>
</evidence>
<dbReference type="InterPro" id="IPR012337">
    <property type="entry name" value="RNaseH-like_sf"/>
</dbReference>
<keyword evidence="3" id="KW-1185">Reference proteome</keyword>
<dbReference type="PANTHER" id="PTHR47723:SF24">
    <property type="entry name" value="RNASE H TYPE-1 DOMAIN-CONTAINING PROTEIN"/>
    <property type="match status" value="1"/>
</dbReference>
<dbReference type="SUPFAM" id="SSF53098">
    <property type="entry name" value="Ribonuclease H-like"/>
    <property type="match status" value="1"/>
</dbReference>
<gene>
    <name evidence="2" type="ORF">Godav_001524</name>
</gene>
<dbReference type="GO" id="GO:0004523">
    <property type="term" value="F:RNA-DNA hybrid ribonuclease activity"/>
    <property type="evidence" value="ECO:0007669"/>
    <property type="project" value="InterPro"/>
</dbReference>
<evidence type="ECO:0000313" key="2">
    <source>
        <dbReference type="EMBL" id="MBA0632855.1"/>
    </source>
</evidence>
<dbReference type="Proteomes" id="UP000593561">
    <property type="component" value="Unassembled WGS sequence"/>
</dbReference>
<protein>
    <recommendedName>
        <fullName evidence="1">RNase H type-1 domain-containing protein</fullName>
    </recommendedName>
</protein>
<accession>A0A7J8T485</accession>
<sequence length="136" mass="15390">MTKDRWQFPNHGWVKVNVDGTVSTFKPRATIGGVVRGLNGSWMGGFEMVIGLANVFQIEARALLEGLKFSWAKGYHTVEIESDNSILVAVIQNGLVENNNYDKILRESNRVTDRIAREVRGEMEHLITHEEPPKRV</sequence>
<dbReference type="Pfam" id="PF13456">
    <property type="entry name" value="RVT_3"/>
    <property type="match status" value="1"/>
</dbReference>
<dbReference type="Gene3D" id="3.30.420.10">
    <property type="entry name" value="Ribonuclease H-like superfamily/Ribonuclease H"/>
    <property type="match status" value="1"/>
</dbReference>
<dbReference type="InterPro" id="IPR053151">
    <property type="entry name" value="RNase_H-like"/>
</dbReference>
<comment type="caution">
    <text evidence="2">The sequence shown here is derived from an EMBL/GenBank/DDBJ whole genome shotgun (WGS) entry which is preliminary data.</text>
</comment>
<name>A0A7J8T485_GOSDV</name>
<evidence type="ECO:0000313" key="3">
    <source>
        <dbReference type="Proteomes" id="UP000593561"/>
    </source>
</evidence>
<dbReference type="InterPro" id="IPR002156">
    <property type="entry name" value="RNaseH_domain"/>
</dbReference>
<feature type="domain" description="RNase H type-1" evidence="1">
    <location>
        <begin position="17"/>
        <end position="113"/>
    </location>
</feature>
<dbReference type="InterPro" id="IPR036397">
    <property type="entry name" value="RNaseH_sf"/>
</dbReference>
<dbReference type="EMBL" id="JABFAC010000013">
    <property type="protein sequence ID" value="MBA0632855.1"/>
    <property type="molecule type" value="Genomic_DNA"/>
</dbReference>
<dbReference type="AlphaFoldDB" id="A0A7J8T485"/>
<organism evidence="2 3">
    <name type="scientific">Gossypium davidsonii</name>
    <name type="common">Davidson's cotton</name>
    <name type="synonym">Gossypium klotzschianum subsp. davidsonii</name>
    <dbReference type="NCBI Taxonomy" id="34287"/>
    <lineage>
        <taxon>Eukaryota</taxon>
        <taxon>Viridiplantae</taxon>
        <taxon>Streptophyta</taxon>
        <taxon>Embryophyta</taxon>
        <taxon>Tracheophyta</taxon>
        <taxon>Spermatophyta</taxon>
        <taxon>Magnoliopsida</taxon>
        <taxon>eudicotyledons</taxon>
        <taxon>Gunneridae</taxon>
        <taxon>Pentapetalae</taxon>
        <taxon>rosids</taxon>
        <taxon>malvids</taxon>
        <taxon>Malvales</taxon>
        <taxon>Malvaceae</taxon>
        <taxon>Malvoideae</taxon>
        <taxon>Gossypium</taxon>
    </lineage>
</organism>
<dbReference type="GO" id="GO:0003676">
    <property type="term" value="F:nucleic acid binding"/>
    <property type="evidence" value="ECO:0007669"/>
    <property type="project" value="InterPro"/>
</dbReference>
<reference evidence="2 3" key="1">
    <citation type="journal article" date="2019" name="Genome Biol. Evol.">
        <title>Insights into the evolution of the New World diploid cottons (Gossypium, subgenus Houzingenia) based on genome sequencing.</title>
        <authorList>
            <person name="Grover C.E."/>
            <person name="Arick M.A. 2nd"/>
            <person name="Thrash A."/>
            <person name="Conover J.L."/>
            <person name="Sanders W.S."/>
            <person name="Peterson D.G."/>
            <person name="Frelichowski J.E."/>
            <person name="Scheffler J.A."/>
            <person name="Scheffler B.E."/>
            <person name="Wendel J.F."/>
        </authorList>
    </citation>
    <scope>NUCLEOTIDE SEQUENCE [LARGE SCALE GENOMIC DNA]</scope>
    <source>
        <strain evidence="2">27</strain>
        <tissue evidence="2">Leaf</tissue>
    </source>
</reference>
<dbReference type="CDD" id="cd06222">
    <property type="entry name" value="RNase_H_like"/>
    <property type="match status" value="1"/>
</dbReference>
<proteinExistence type="predicted"/>
<dbReference type="InterPro" id="IPR044730">
    <property type="entry name" value="RNase_H-like_dom_plant"/>
</dbReference>
<dbReference type="PANTHER" id="PTHR47723">
    <property type="entry name" value="OS05G0353850 PROTEIN"/>
    <property type="match status" value="1"/>
</dbReference>